<name>A0ABN7ADU6_9HEMI</name>
<dbReference type="Gene3D" id="3.20.20.70">
    <property type="entry name" value="Aldolase class I"/>
    <property type="match status" value="1"/>
</dbReference>
<dbReference type="PANTHER" id="PTHR11911">
    <property type="entry name" value="INOSINE-5-MONOPHOSPHATE DEHYDROGENASE RELATED"/>
    <property type="match status" value="1"/>
</dbReference>
<dbReference type="EMBL" id="AP028910">
    <property type="protein sequence ID" value="BES90456.1"/>
    <property type="molecule type" value="Genomic_DNA"/>
</dbReference>
<feature type="domain" description="CBS" evidence="6">
    <location>
        <begin position="106"/>
        <end position="166"/>
    </location>
</feature>
<accession>A0ABN7ADU6</accession>
<reference evidence="7 8" key="1">
    <citation type="submission" date="2023-09" db="EMBL/GenBank/DDBJ databases">
        <title>Nesidiocoris tenuis whole genome shotgun sequence.</title>
        <authorList>
            <person name="Shibata T."/>
            <person name="Shimoda M."/>
            <person name="Kobayashi T."/>
            <person name="Uehara T."/>
        </authorList>
    </citation>
    <scope>NUCLEOTIDE SEQUENCE [LARGE SCALE GENOMIC DNA]</scope>
    <source>
        <strain evidence="7 8">Japan</strain>
    </source>
</reference>
<protein>
    <submittedName>
        <fullName evidence="7">Inosine-5'-monophosphate dehydrogenase</fullName>
    </submittedName>
</protein>
<keyword evidence="4 5" id="KW-0129">CBS domain</keyword>
<dbReference type="SUPFAM" id="SSF54631">
    <property type="entry name" value="CBS-domain pair"/>
    <property type="match status" value="1"/>
</dbReference>
<sequence>MAERCVGDGLTAAEMCVNGRWVGYNNFSILPGFSDFGVNEVDLTSALSKNIRLKNPFVSSPKDCLTESKMAIALALHGGIGIIHHSCLFKQQASEVAIVKNYTHGFIKDLIVFGPDVSVEKAKSIKDQNDFCGIPITENGELHGKLLGIVTTRDIEKHDATGPIKEATLGHIMTPISKLVTADCTVLLEEARRIMERSRKGKLPIVNEKGEFMAIITRMDLKKSRIFPNASLDDKHRLLVGASVPCDPKNFVRLDMLAKAGVDVIILLSNKREVTLQIEMLKYLKVWYPWIQVIGGDVVTKQQAKLLIKSGVDGLRVGTDYEFPFPIRGREMTPVGRSAGSAVYHVAEYARKFNIPVMADGTIWSIADAIKALAIGADTVMLDSLLSDTNECAEYEVLQSTCDENDIDGITAALDFFFLRDFGHVRFTSAGERIVAKGPVFAYLAYLENGLRKHAQEIGARSLSALHDMMRSGELKFERLF</sequence>
<dbReference type="Pfam" id="PF00478">
    <property type="entry name" value="IMPDH"/>
    <property type="match status" value="1"/>
</dbReference>
<dbReference type="InterPro" id="IPR013785">
    <property type="entry name" value="Aldolase_TIM"/>
</dbReference>
<evidence type="ECO:0000256" key="5">
    <source>
        <dbReference type="PROSITE-ProRule" id="PRU00703"/>
    </source>
</evidence>
<evidence type="ECO:0000259" key="6">
    <source>
        <dbReference type="PROSITE" id="PS51371"/>
    </source>
</evidence>
<dbReference type="PIRSF" id="PIRSF000130">
    <property type="entry name" value="IMPDH"/>
    <property type="match status" value="1"/>
</dbReference>
<keyword evidence="2" id="KW-0479">Metal-binding</keyword>
<evidence type="ECO:0000256" key="4">
    <source>
        <dbReference type="ARBA" id="ARBA00023122"/>
    </source>
</evidence>
<dbReference type="PROSITE" id="PS51371">
    <property type="entry name" value="CBS"/>
    <property type="match status" value="2"/>
</dbReference>
<dbReference type="InterPro" id="IPR005990">
    <property type="entry name" value="IMP_DH"/>
</dbReference>
<evidence type="ECO:0000256" key="1">
    <source>
        <dbReference type="ARBA" id="ARBA00005502"/>
    </source>
</evidence>
<gene>
    <name evidence="7" type="ORF">NTJ_03264</name>
</gene>
<dbReference type="SMART" id="SM01240">
    <property type="entry name" value="IMPDH"/>
    <property type="match status" value="1"/>
</dbReference>
<organism evidence="7 8">
    <name type="scientific">Nesidiocoris tenuis</name>
    <dbReference type="NCBI Taxonomy" id="355587"/>
    <lineage>
        <taxon>Eukaryota</taxon>
        <taxon>Metazoa</taxon>
        <taxon>Ecdysozoa</taxon>
        <taxon>Arthropoda</taxon>
        <taxon>Hexapoda</taxon>
        <taxon>Insecta</taxon>
        <taxon>Pterygota</taxon>
        <taxon>Neoptera</taxon>
        <taxon>Paraneoptera</taxon>
        <taxon>Hemiptera</taxon>
        <taxon>Heteroptera</taxon>
        <taxon>Panheteroptera</taxon>
        <taxon>Cimicomorpha</taxon>
        <taxon>Miridae</taxon>
        <taxon>Dicyphina</taxon>
        <taxon>Nesidiocoris</taxon>
    </lineage>
</organism>
<dbReference type="CDD" id="cd04601">
    <property type="entry name" value="CBS_pair_IMPDH"/>
    <property type="match status" value="1"/>
</dbReference>
<evidence type="ECO:0000256" key="3">
    <source>
        <dbReference type="ARBA" id="ARBA00023002"/>
    </source>
</evidence>
<keyword evidence="8" id="KW-1185">Reference proteome</keyword>
<evidence type="ECO:0000256" key="2">
    <source>
        <dbReference type="ARBA" id="ARBA00022723"/>
    </source>
</evidence>
<dbReference type="InterPro" id="IPR001093">
    <property type="entry name" value="IMP_DH_GMPRt"/>
</dbReference>
<dbReference type="PANTHER" id="PTHR11911:SF111">
    <property type="entry name" value="INOSINE-5'-MONOPHOSPHATE DEHYDROGENASE"/>
    <property type="match status" value="1"/>
</dbReference>
<evidence type="ECO:0000313" key="8">
    <source>
        <dbReference type="Proteomes" id="UP001307889"/>
    </source>
</evidence>
<dbReference type="InterPro" id="IPR000644">
    <property type="entry name" value="CBS_dom"/>
</dbReference>
<dbReference type="InterPro" id="IPR046342">
    <property type="entry name" value="CBS_dom_sf"/>
</dbReference>
<dbReference type="Proteomes" id="UP001307889">
    <property type="component" value="Chromosome 2"/>
</dbReference>
<dbReference type="SMART" id="SM00116">
    <property type="entry name" value="CBS"/>
    <property type="match status" value="2"/>
</dbReference>
<keyword evidence="3" id="KW-0560">Oxidoreductase</keyword>
<evidence type="ECO:0000313" key="7">
    <source>
        <dbReference type="EMBL" id="BES90456.1"/>
    </source>
</evidence>
<feature type="domain" description="CBS" evidence="6">
    <location>
        <begin position="173"/>
        <end position="231"/>
    </location>
</feature>
<proteinExistence type="inferred from homology"/>
<dbReference type="Pfam" id="PF00571">
    <property type="entry name" value="CBS"/>
    <property type="match status" value="2"/>
</dbReference>
<comment type="similarity">
    <text evidence="1">Belongs to the IMPDH/GMPR family.</text>
</comment>
<dbReference type="SUPFAM" id="SSF51412">
    <property type="entry name" value="Inosine monophosphate dehydrogenase (IMPDH)"/>
    <property type="match status" value="1"/>
</dbReference>